<dbReference type="EC" id="2.7.7.2" evidence="15"/>
<comment type="pathway">
    <text evidence="2 15">Cofactor biosynthesis; FAD biosynthesis; FAD from FMN: step 1/1.</text>
</comment>
<dbReference type="InterPro" id="IPR023465">
    <property type="entry name" value="Riboflavin_kinase_dom_sf"/>
</dbReference>
<dbReference type="InterPro" id="IPR002606">
    <property type="entry name" value="Riboflavin_kinase_bac"/>
</dbReference>
<dbReference type="GO" id="GO:0008531">
    <property type="term" value="F:riboflavin kinase activity"/>
    <property type="evidence" value="ECO:0007669"/>
    <property type="project" value="UniProtKB-UniRule"/>
</dbReference>
<evidence type="ECO:0000259" key="16">
    <source>
        <dbReference type="SMART" id="SM00904"/>
    </source>
</evidence>
<evidence type="ECO:0000256" key="5">
    <source>
        <dbReference type="ARBA" id="ARBA00022643"/>
    </source>
</evidence>
<dbReference type="SMART" id="SM00904">
    <property type="entry name" value="Flavokinase"/>
    <property type="match status" value="1"/>
</dbReference>
<evidence type="ECO:0000256" key="2">
    <source>
        <dbReference type="ARBA" id="ARBA00004726"/>
    </source>
</evidence>
<keyword evidence="5 15" id="KW-0288">FMN</keyword>
<comment type="pathway">
    <text evidence="3 15">Cofactor biosynthesis; FMN biosynthesis; FMN from riboflavin (ATP route): step 1/1.</text>
</comment>
<dbReference type="GO" id="GO:0009231">
    <property type="term" value="P:riboflavin biosynthetic process"/>
    <property type="evidence" value="ECO:0007669"/>
    <property type="project" value="InterPro"/>
</dbReference>
<comment type="similarity">
    <text evidence="15">Belongs to the ribF family.</text>
</comment>
<dbReference type="NCBIfam" id="TIGR00125">
    <property type="entry name" value="cyt_tran_rel"/>
    <property type="match status" value="1"/>
</dbReference>
<dbReference type="EC" id="2.7.1.26" evidence="15"/>
<keyword evidence="6 15" id="KW-0808">Transferase</keyword>
<dbReference type="GO" id="GO:0005524">
    <property type="term" value="F:ATP binding"/>
    <property type="evidence" value="ECO:0007669"/>
    <property type="project" value="UniProtKB-UniRule"/>
</dbReference>
<dbReference type="GO" id="GO:0006747">
    <property type="term" value="P:FAD biosynthetic process"/>
    <property type="evidence" value="ECO:0007669"/>
    <property type="project" value="UniProtKB-UniRule"/>
</dbReference>
<evidence type="ECO:0000256" key="9">
    <source>
        <dbReference type="ARBA" id="ARBA00022777"/>
    </source>
</evidence>
<evidence type="ECO:0000313" key="18">
    <source>
        <dbReference type="Proteomes" id="UP001209317"/>
    </source>
</evidence>
<evidence type="ECO:0000256" key="14">
    <source>
        <dbReference type="ARBA" id="ARBA00049494"/>
    </source>
</evidence>
<dbReference type="SUPFAM" id="SSF82114">
    <property type="entry name" value="Riboflavin kinase-like"/>
    <property type="match status" value="1"/>
</dbReference>
<keyword evidence="9 15" id="KW-0418">Kinase</keyword>
<dbReference type="FunFam" id="3.40.50.620:FF:000021">
    <property type="entry name" value="Riboflavin biosynthesis protein"/>
    <property type="match status" value="1"/>
</dbReference>
<dbReference type="InterPro" id="IPR023468">
    <property type="entry name" value="Riboflavin_kinase"/>
</dbReference>
<keyword evidence="4 15" id="KW-0285">Flavoprotein</keyword>
<evidence type="ECO:0000256" key="1">
    <source>
        <dbReference type="ARBA" id="ARBA00002121"/>
    </source>
</evidence>
<evidence type="ECO:0000256" key="15">
    <source>
        <dbReference type="PIRNR" id="PIRNR004491"/>
    </source>
</evidence>
<comment type="catalytic activity">
    <reaction evidence="13 15">
        <text>riboflavin + ATP = FMN + ADP + H(+)</text>
        <dbReference type="Rhea" id="RHEA:14357"/>
        <dbReference type="ChEBI" id="CHEBI:15378"/>
        <dbReference type="ChEBI" id="CHEBI:30616"/>
        <dbReference type="ChEBI" id="CHEBI:57986"/>
        <dbReference type="ChEBI" id="CHEBI:58210"/>
        <dbReference type="ChEBI" id="CHEBI:456216"/>
        <dbReference type="EC" id="2.7.1.26"/>
    </reaction>
</comment>
<comment type="catalytic activity">
    <reaction evidence="14 15">
        <text>FMN + ATP + H(+) = FAD + diphosphate</text>
        <dbReference type="Rhea" id="RHEA:17237"/>
        <dbReference type="ChEBI" id="CHEBI:15378"/>
        <dbReference type="ChEBI" id="CHEBI:30616"/>
        <dbReference type="ChEBI" id="CHEBI:33019"/>
        <dbReference type="ChEBI" id="CHEBI:57692"/>
        <dbReference type="ChEBI" id="CHEBI:58210"/>
        <dbReference type="EC" id="2.7.7.2"/>
    </reaction>
</comment>
<dbReference type="GO" id="GO:0003919">
    <property type="term" value="F:FMN adenylyltransferase activity"/>
    <property type="evidence" value="ECO:0007669"/>
    <property type="project" value="UniProtKB-UniRule"/>
</dbReference>
<organism evidence="17 18">
    <name type="scientific">Haoranjiania flava</name>
    <dbReference type="NCBI Taxonomy" id="1856322"/>
    <lineage>
        <taxon>Bacteria</taxon>
        <taxon>Pseudomonadati</taxon>
        <taxon>Bacteroidota</taxon>
        <taxon>Chitinophagia</taxon>
        <taxon>Chitinophagales</taxon>
        <taxon>Chitinophagaceae</taxon>
        <taxon>Haoranjiania</taxon>
    </lineage>
</organism>
<dbReference type="InterPro" id="IPR015865">
    <property type="entry name" value="Riboflavin_kinase_bac/euk"/>
</dbReference>
<dbReference type="Gene3D" id="2.40.30.30">
    <property type="entry name" value="Riboflavin kinase-like"/>
    <property type="match status" value="1"/>
</dbReference>
<evidence type="ECO:0000256" key="11">
    <source>
        <dbReference type="ARBA" id="ARBA00022840"/>
    </source>
</evidence>
<keyword evidence="18" id="KW-1185">Reference proteome</keyword>
<keyword evidence="10 15" id="KW-0274">FAD</keyword>
<evidence type="ECO:0000256" key="6">
    <source>
        <dbReference type="ARBA" id="ARBA00022679"/>
    </source>
</evidence>
<dbReference type="NCBIfam" id="NF004162">
    <property type="entry name" value="PRK05627.1-5"/>
    <property type="match status" value="1"/>
</dbReference>
<dbReference type="Pfam" id="PF06574">
    <property type="entry name" value="FAD_syn"/>
    <property type="match status" value="1"/>
</dbReference>
<name>A0AAE3LNK0_9BACT</name>
<evidence type="ECO:0000256" key="8">
    <source>
        <dbReference type="ARBA" id="ARBA00022741"/>
    </source>
</evidence>
<keyword evidence="11 15" id="KW-0067">ATP-binding</keyword>
<keyword evidence="8 15" id="KW-0547">Nucleotide-binding</keyword>
<dbReference type="Pfam" id="PF01687">
    <property type="entry name" value="Flavokinase"/>
    <property type="match status" value="1"/>
</dbReference>
<dbReference type="EMBL" id="JAOTPL010000018">
    <property type="protein sequence ID" value="MCU7695126.1"/>
    <property type="molecule type" value="Genomic_DNA"/>
</dbReference>
<sequence>MNVFYDIEALPVFKNAVVTIGTFDGVHLGHRKIIEQLKTEAEERNGETVIITFYPHPRNFLQHHIAVPVITTLQEKIKLLEDAGIDHLIVVDFNEKFAGQTAREYVKDFLFEKIHPSCIIIGYDHRFGKGRQGNYLMLQEAGRELGFDVREIKAEVVHHVTVSSTKIRNAVLCGDIAIANELLGYPYFFEGKVVKGNQLGRTIGYPTANLSIENPEKLIPSNGVYAVRASVHNADGSMKFSSCTGMMNIGVRPTVDGINRVIEVNIFDFDENIYGSTVHVEVISFIRHEQKFSGLEALKEQLAADKQISQKIFNHRSAASS</sequence>
<evidence type="ECO:0000256" key="10">
    <source>
        <dbReference type="ARBA" id="ARBA00022827"/>
    </source>
</evidence>
<dbReference type="GO" id="GO:0009398">
    <property type="term" value="P:FMN biosynthetic process"/>
    <property type="evidence" value="ECO:0007669"/>
    <property type="project" value="UniProtKB-UniRule"/>
</dbReference>
<proteinExistence type="inferred from homology"/>
<evidence type="ECO:0000256" key="12">
    <source>
        <dbReference type="ARBA" id="ARBA00023268"/>
    </source>
</evidence>
<comment type="caution">
    <text evidence="17">The sequence shown here is derived from an EMBL/GenBank/DDBJ whole genome shotgun (WGS) entry which is preliminary data.</text>
</comment>
<evidence type="ECO:0000256" key="4">
    <source>
        <dbReference type="ARBA" id="ARBA00022630"/>
    </source>
</evidence>
<accession>A0AAE3LNK0</accession>
<dbReference type="InterPro" id="IPR015864">
    <property type="entry name" value="FAD_synthase"/>
</dbReference>
<dbReference type="InterPro" id="IPR014729">
    <property type="entry name" value="Rossmann-like_a/b/a_fold"/>
</dbReference>
<dbReference type="PIRSF" id="PIRSF004491">
    <property type="entry name" value="FAD_Synth"/>
    <property type="match status" value="1"/>
</dbReference>
<evidence type="ECO:0000313" key="17">
    <source>
        <dbReference type="EMBL" id="MCU7695126.1"/>
    </source>
</evidence>
<feature type="domain" description="Riboflavin kinase" evidence="16">
    <location>
        <begin position="182"/>
        <end position="314"/>
    </location>
</feature>
<evidence type="ECO:0000256" key="13">
    <source>
        <dbReference type="ARBA" id="ARBA00047880"/>
    </source>
</evidence>
<reference evidence="17" key="1">
    <citation type="submission" date="2022-10" db="EMBL/GenBank/DDBJ databases">
        <authorList>
            <person name="Kim H.S."/>
            <person name="Kim J.-S."/>
            <person name="Suh M.K."/>
            <person name="Eom M.K."/>
            <person name="Lee J.-S."/>
        </authorList>
    </citation>
    <scope>NUCLEOTIDE SEQUENCE</scope>
    <source>
        <strain evidence="17">LIP-5</strain>
    </source>
</reference>
<dbReference type="NCBIfam" id="TIGR00083">
    <property type="entry name" value="ribF"/>
    <property type="match status" value="1"/>
</dbReference>
<evidence type="ECO:0000256" key="7">
    <source>
        <dbReference type="ARBA" id="ARBA00022695"/>
    </source>
</evidence>
<dbReference type="PANTHER" id="PTHR22749:SF6">
    <property type="entry name" value="RIBOFLAVIN KINASE"/>
    <property type="match status" value="1"/>
</dbReference>
<evidence type="ECO:0000256" key="3">
    <source>
        <dbReference type="ARBA" id="ARBA00005201"/>
    </source>
</evidence>
<dbReference type="PANTHER" id="PTHR22749">
    <property type="entry name" value="RIBOFLAVIN KINASE/FMN ADENYLYLTRANSFERASE"/>
    <property type="match status" value="1"/>
</dbReference>
<dbReference type="Proteomes" id="UP001209317">
    <property type="component" value="Unassembled WGS sequence"/>
</dbReference>
<keyword evidence="12" id="KW-0511">Multifunctional enzyme</keyword>
<dbReference type="Gene3D" id="3.40.50.620">
    <property type="entry name" value="HUPs"/>
    <property type="match status" value="1"/>
</dbReference>
<comment type="function">
    <text evidence="1">Catalyzes the phosphorylation of riboflavin to FMN followed by the adenylation of FMN to FAD.</text>
</comment>
<dbReference type="CDD" id="cd02064">
    <property type="entry name" value="FAD_synthetase_N"/>
    <property type="match status" value="1"/>
</dbReference>
<keyword evidence="7 15" id="KW-0548">Nucleotidyltransferase</keyword>
<dbReference type="InterPro" id="IPR004821">
    <property type="entry name" value="Cyt_trans-like"/>
</dbReference>
<dbReference type="AlphaFoldDB" id="A0AAE3LNK0"/>
<dbReference type="RefSeq" id="WP_263038613.1">
    <property type="nucleotide sequence ID" value="NZ_JAOTPL010000018.1"/>
</dbReference>
<dbReference type="NCBIfam" id="NF004160">
    <property type="entry name" value="PRK05627.1-3"/>
    <property type="match status" value="1"/>
</dbReference>
<protein>
    <recommendedName>
        <fullName evidence="15">Riboflavin biosynthesis protein</fullName>
    </recommendedName>
    <domain>
        <recommendedName>
            <fullName evidence="15">Riboflavin kinase</fullName>
            <ecNumber evidence="15">2.7.1.26</ecNumber>
        </recommendedName>
        <alternativeName>
            <fullName evidence="15">Flavokinase</fullName>
        </alternativeName>
    </domain>
    <domain>
        <recommendedName>
            <fullName evidence="15">FMN adenylyltransferase</fullName>
            <ecNumber evidence="15">2.7.7.2</ecNumber>
        </recommendedName>
        <alternativeName>
            <fullName evidence="15">FAD pyrophosphorylase</fullName>
        </alternativeName>
        <alternativeName>
            <fullName evidence="15">FAD synthase</fullName>
        </alternativeName>
    </domain>
</protein>
<gene>
    <name evidence="17" type="ORF">OD355_11415</name>
</gene>
<dbReference type="SUPFAM" id="SSF52374">
    <property type="entry name" value="Nucleotidylyl transferase"/>
    <property type="match status" value="1"/>
</dbReference>